<organism evidence="2">
    <name type="scientific">marine metagenome</name>
    <dbReference type="NCBI Taxonomy" id="408172"/>
    <lineage>
        <taxon>unclassified sequences</taxon>
        <taxon>metagenomes</taxon>
        <taxon>ecological metagenomes</taxon>
    </lineage>
</organism>
<dbReference type="InterPro" id="IPR051157">
    <property type="entry name" value="PDH/Transketolase"/>
</dbReference>
<feature type="non-terminal residue" evidence="2">
    <location>
        <position position="267"/>
    </location>
</feature>
<dbReference type="PANTHER" id="PTHR43825:SF3">
    <property type="entry name" value="PYRUVATE DEHYDROGENASE E1 COMPONENT"/>
    <property type="match status" value="1"/>
</dbReference>
<dbReference type="InterPro" id="IPR041621">
    <property type="entry name" value="PDH_E1_M"/>
</dbReference>
<reference evidence="2" key="1">
    <citation type="submission" date="2018-05" db="EMBL/GenBank/DDBJ databases">
        <authorList>
            <person name="Lanie J.A."/>
            <person name="Ng W.-L."/>
            <person name="Kazmierczak K.M."/>
            <person name="Andrzejewski T.M."/>
            <person name="Davidsen T.M."/>
            <person name="Wayne K.J."/>
            <person name="Tettelin H."/>
            <person name="Glass J.I."/>
            <person name="Rusch D."/>
            <person name="Podicherti R."/>
            <person name="Tsui H.-C.T."/>
            <person name="Winkler M.E."/>
        </authorList>
    </citation>
    <scope>NUCLEOTIDE SEQUENCE</scope>
</reference>
<evidence type="ECO:0000259" key="1">
    <source>
        <dbReference type="Pfam" id="PF17831"/>
    </source>
</evidence>
<name>A0A382XXT7_9ZZZZ</name>
<protein>
    <recommendedName>
        <fullName evidence="1">Pyruvate dehydrogenase E1 component middle domain-containing protein</fullName>
    </recommendedName>
</protein>
<feature type="domain" description="Pyruvate dehydrogenase E1 component middle" evidence="1">
    <location>
        <begin position="69"/>
        <end position="266"/>
    </location>
</feature>
<sequence length="267" mass="30167">MNQNELLYFRDRFNVPLSDDEAMKAPFYRFEKDSVEYKYLKEKRNALGGSMPIRTNKSTALDIPEISIFQELLDGTGEREISTTMAYVRLLTLLTKDKALGKHVVPIIPDEARTFGMDPLFRQLGIYSHKGQLYDPVDSDQFLYYKEIQNGQILEEGINEAGAISSFIAAGVSYSTHGIKMIPFYIYYSMFGFQRVWDFIWAAGDMRARGFLLGGTAGRTTLNGEGLQHQDGHSHLAAAATPNIKAYDLAYAYEIATVIHHGMKEMC</sequence>
<evidence type="ECO:0000313" key="2">
    <source>
        <dbReference type="EMBL" id="SVD75937.1"/>
    </source>
</evidence>
<dbReference type="PANTHER" id="PTHR43825">
    <property type="entry name" value="PYRUVATE DEHYDROGENASE E1 COMPONENT"/>
    <property type="match status" value="1"/>
</dbReference>
<dbReference type="Gene3D" id="3.40.50.970">
    <property type="match status" value="2"/>
</dbReference>
<proteinExistence type="predicted"/>
<gene>
    <name evidence="2" type="ORF">METZ01_LOCUS428791</name>
</gene>
<accession>A0A382XXT7</accession>
<dbReference type="Pfam" id="PF17831">
    <property type="entry name" value="PDH_E1_M"/>
    <property type="match status" value="1"/>
</dbReference>
<dbReference type="InterPro" id="IPR029061">
    <property type="entry name" value="THDP-binding"/>
</dbReference>
<dbReference type="EMBL" id="UINC01171393">
    <property type="protein sequence ID" value="SVD75937.1"/>
    <property type="molecule type" value="Genomic_DNA"/>
</dbReference>
<dbReference type="AlphaFoldDB" id="A0A382XXT7"/>
<dbReference type="SUPFAM" id="SSF52518">
    <property type="entry name" value="Thiamin diphosphate-binding fold (THDP-binding)"/>
    <property type="match status" value="1"/>
</dbReference>